<dbReference type="InterPro" id="IPR050187">
    <property type="entry name" value="Lipid_Phosphate_FormReg"/>
</dbReference>
<dbReference type="Pfam" id="PF00781">
    <property type="entry name" value="DAGK_cat"/>
    <property type="match status" value="1"/>
</dbReference>
<evidence type="ECO:0000256" key="7">
    <source>
        <dbReference type="ARBA" id="ARBA00022777"/>
    </source>
</evidence>
<keyword evidence="4" id="KW-0808">Transferase</keyword>
<evidence type="ECO:0000313" key="15">
    <source>
        <dbReference type="Proteomes" id="UP001281130"/>
    </source>
</evidence>
<dbReference type="InterPro" id="IPR001206">
    <property type="entry name" value="Diacylglycerol_kinase_cat_dom"/>
</dbReference>
<sequence length="296" mass="31508">MRRSRMHLIVNPAANRGRSGRVIGRLSELLVGSDVEPKWYVTNGPDEARRITASLPEDEVVVAVGGDGTVHEVSSACIGTGRVMGVVPTGSGNDYVKALGAGFGRDFERTVEVLLKGRVRTVDAGVVNGTTFNNGLGIGFDAEVAQGVATAPAYLGGTGRYLWSVGRLLVGFGCHRATLTFGETGEVVEAETILVAAALGTTYGARFRLAPESKLDDGLFDVVWSEKIDRRDVLRILPSALSGSLYRHKEINVRRTASLTVELAEAVPAHVDGEMLAPTRRFEAEVLPGALRVIAP</sequence>
<dbReference type="RefSeq" id="WP_159449866.1">
    <property type="nucleotide sequence ID" value="NZ_JAWXXX010000001.1"/>
</dbReference>
<dbReference type="PANTHER" id="PTHR12358:SF106">
    <property type="entry name" value="LIPID KINASE YEGS"/>
    <property type="match status" value="1"/>
</dbReference>
<proteinExistence type="inferred from homology"/>
<protein>
    <submittedName>
        <fullName evidence="14">YegS/Rv2252/BmrU family lipid kinase</fullName>
    </submittedName>
</protein>
<keyword evidence="6" id="KW-0547">Nucleotide-binding</keyword>
<dbReference type="Proteomes" id="UP001281130">
    <property type="component" value="Unassembled WGS sequence"/>
</dbReference>
<evidence type="ECO:0000256" key="1">
    <source>
        <dbReference type="ARBA" id="ARBA00001946"/>
    </source>
</evidence>
<dbReference type="InterPro" id="IPR017438">
    <property type="entry name" value="ATP-NAD_kinase_N"/>
</dbReference>
<evidence type="ECO:0000256" key="6">
    <source>
        <dbReference type="ARBA" id="ARBA00022741"/>
    </source>
</evidence>
<dbReference type="InterPro" id="IPR016064">
    <property type="entry name" value="NAD/diacylglycerol_kinase_sf"/>
</dbReference>
<evidence type="ECO:0000256" key="5">
    <source>
        <dbReference type="ARBA" id="ARBA00022723"/>
    </source>
</evidence>
<keyword evidence="11" id="KW-0594">Phospholipid biosynthesis</keyword>
<dbReference type="Pfam" id="PF19279">
    <property type="entry name" value="YegS_C"/>
    <property type="match status" value="1"/>
</dbReference>
<dbReference type="NCBIfam" id="TIGR00147">
    <property type="entry name" value="YegS/Rv2252/BmrU family lipid kinase"/>
    <property type="match status" value="1"/>
</dbReference>
<comment type="similarity">
    <text evidence="2">Belongs to the diacylglycerol/lipid kinase family.</text>
</comment>
<dbReference type="PANTHER" id="PTHR12358">
    <property type="entry name" value="SPHINGOSINE KINASE"/>
    <property type="match status" value="1"/>
</dbReference>
<dbReference type="GO" id="GO:0016301">
    <property type="term" value="F:kinase activity"/>
    <property type="evidence" value="ECO:0007669"/>
    <property type="project" value="UniProtKB-KW"/>
</dbReference>
<dbReference type="Gene3D" id="3.40.50.10330">
    <property type="entry name" value="Probable inorganic polyphosphate/atp-NAD kinase, domain 1"/>
    <property type="match status" value="1"/>
</dbReference>
<dbReference type="GO" id="GO:0005524">
    <property type="term" value="F:ATP binding"/>
    <property type="evidence" value="ECO:0007669"/>
    <property type="project" value="UniProtKB-KW"/>
</dbReference>
<keyword evidence="12" id="KW-1208">Phospholipid metabolism</keyword>
<evidence type="ECO:0000256" key="9">
    <source>
        <dbReference type="ARBA" id="ARBA00022842"/>
    </source>
</evidence>
<accession>A0AB35SZB6</accession>
<name>A0AB35SZB6_RUBRA</name>
<keyword evidence="5" id="KW-0479">Metal-binding</keyword>
<dbReference type="Gene3D" id="2.60.200.40">
    <property type="match status" value="1"/>
</dbReference>
<dbReference type="SUPFAM" id="SSF111331">
    <property type="entry name" value="NAD kinase/diacylglycerol kinase-like"/>
    <property type="match status" value="1"/>
</dbReference>
<evidence type="ECO:0000256" key="10">
    <source>
        <dbReference type="ARBA" id="ARBA00023098"/>
    </source>
</evidence>
<reference evidence="14" key="1">
    <citation type="submission" date="2023-11" db="EMBL/GenBank/DDBJ databases">
        <title>MicrobeMod: A computational toolkit for identifying prokaryotic methylation and restriction-modification with nanopore sequencing.</title>
        <authorList>
            <person name="Crits-Christoph A."/>
            <person name="Kang S.C."/>
            <person name="Lee H."/>
            <person name="Ostrov N."/>
        </authorList>
    </citation>
    <scope>NUCLEOTIDE SEQUENCE</scope>
    <source>
        <strain evidence="14">ATCC 51242</strain>
    </source>
</reference>
<organism evidence="14 15">
    <name type="scientific">Rubrobacter radiotolerans</name>
    <name type="common">Arthrobacter radiotolerans</name>
    <dbReference type="NCBI Taxonomy" id="42256"/>
    <lineage>
        <taxon>Bacteria</taxon>
        <taxon>Bacillati</taxon>
        <taxon>Actinomycetota</taxon>
        <taxon>Rubrobacteria</taxon>
        <taxon>Rubrobacterales</taxon>
        <taxon>Rubrobacteraceae</taxon>
        <taxon>Rubrobacter</taxon>
    </lineage>
</organism>
<dbReference type="PROSITE" id="PS50146">
    <property type="entry name" value="DAGK"/>
    <property type="match status" value="1"/>
</dbReference>
<dbReference type="AlphaFoldDB" id="A0AB35SZB6"/>
<evidence type="ECO:0000256" key="8">
    <source>
        <dbReference type="ARBA" id="ARBA00022840"/>
    </source>
</evidence>
<dbReference type="GO" id="GO:0008654">
    <property type="term" value="P:phospholipid biosynthetic process"/>
    <property type="evidence" value="ECO:0007669"/>
    <property type="project" value="UniProtKB-KW"/>
</dbReference>
<evidence type="ECO:0000256" key="2">
    <source>
        <dbReference type="ARBA" id="ARBA00005983"/>
    </source>
</evidence>
<dbReference type="GO" id="GO:0005886">
    <property type="term" value="C:plasma membrane"/>
    <property type="evidence" value="ECO:0007669"/>
    <property type="project" value="TreeGrafter"/>
</dbReference>
<dbReference type="GO" id="GO:0046872">
    <property type="term" value="F:metal ion binding"/>
    <property type="evidence" value="ECO:0007669"/>
    <property type="project" value="UniProtKB-KW"/>
</dbReference>
<gene>
    <name evidence="14" type="ORF">SIL72_02740</name>
</gene>
<evidence type="ECO:0000256" key="11">
    <source>
        <dbReference type="ARBA" id="ARBA00023209"/>
    </source>
</evidence>
<dbReference type="SMART" id="SM00046">
    <property type="entry name" value="DAGKc"/>
    <property type="match status" value="1"/>
</dbReference>
<keyword evidence="3" id="KW-0444">Lipid biosynthesis</keyword>
<evidence type="ECO:0000259" key="13">
    <source>
        <dbReference type="PROSITE" id="PS50146"/>
    </source>
</evidence>
<evidence type="ECO:0000256" key="3">
    <source>
        <dbReference type="ARBA" id="ARBA00022516"/>
    </source>
</evidence>
<feature type="domain" description="DAGKc" evidence="13">
    <location>
        <begin position="1"/>
        <end position="131"/>
    </location>
</feature>
<dbReference type="InterPro" id="IPR005218">
    <property type="entry name" value="Diacylglycerol/lipid_kinase"/>
</dbReference>
<evidence type="ECO:0000256" key="12">
    <source>
        <dbReference type="ARBA" id="ARBA00023264"/>
    </source>
</evidence>
<dbReference type="EMBL" id="JAWXXX010000001">
    <property type="protein sequence ID" value="MDX5892939.1"/>
    <property type="molecule type" value="Genomic_DNA"/>
</dbReference>
<keyword evidence="7 14" id="KW-0418">Kinase</keyword>
<comment type="caution">
    <text evidence="14">The sequence shown here is derived from an EMBL/GenBank/DDBJ whole genome shotgun (WGS) entry which is preliminary data.</text>
</comment>
<dbReference type="InterPro" id="IPR045540">
    <property type="entry name" value="YegS/DAGK_C"/>
</dbReference>
<evidence type="ECO:0000313" key="14">
    <source>
        <dbReference type="EMBL" id="MDX5892939.1"/>
    </source>
</evidence>
<comment type="cofactor">
    <cofactor evidence="1">
        <name>Mg(2+)</name>
        <dbReference type="ChEBI" id="CHEBI:18420"/>
    </cofactor>
</comment>
<keyword evidence="8" id="KW-0067">ATP-binding</keyword>
<evidence type="ECO:0000256" key="4">
    <source>
        <dbReference type="ARBA" id="ARBA00022679"/>
    </source>
</evidence>
<keyword evidence="9" id="KW-0460">Magnesium</keyword>
<keyword evidence="10" id="KW-0443">Lipid metabolism</keyword>